<dbReference type="CDD" id="cd06170">
    <property type="entry name" value="LuxR_C_like"/>
    <property type="match status" value="1"/>
</dbReference>
<comment type="caution">
    <text evidence="3">The sequence shown here is derived from an EMBL/GenBank/DDBJ whole genome shotgun (WGS) entry which is preliminary data.</text>
</comment>
<dbReference type="InterPro" id="IPR011006">
    <property type="entry name" value="CheY-like_superfamily"/>
</dbReference>
<evidence type="ECO:0000313" key="3">
    <source>
        <dbReference type="EMBL" id="MDT0415023.1"/>
    </source>
</evidence>
<dbReference type="PANTHER" id="PTHR43214:SF42">
    <property type="entry name" value="TRANSCRIPTIONAL REGULATORY PROTEIN DESR"/>
    <property type="match status" value="1"/>
</dbReference>
<proteinExistence type="predicted"/>
<evidence type="ECO:0000313" key="4">
    <source>
        <dbReference type="Proteomes" id="UP001183607"/>
    </source>
</evidence>
<dbReference type="Gene3D" id="3.40.50.2300">
    <property type="match status" value="1"/>
</dbReference>
<dbReference type="SMART" id="SM00421">
    <property type="entry name" value="HTH_LUXR"/>
    <property type="match status" value="1"/>
</dbReference>
<dbReference type="Gene3D" id="1.10.10.10">
    <property type="entry name" value="Winged helix-like DNA-binding domain superfamily/Winged helix DNA-binding domain"/>
    <property type="match status" value="1"/>
</dbReference>
<dbReference type="RefSeq" id="WP_078519058.1">
    <property type="nucleotide sequence ID" value="NZ_JAVRER010000006.1"/>
</dbReference>
<gene>
    <name evidence="3" type="ORF">RM574_05915</name>
</gene>
<keyword evidence="1" id="KW-0238">DNA-binding</keyword>
<evidence type="ECO:0000256" key="1">
    <source>
        <dbReference type="ARBA" id="ARBA00023125"/>
    </source>
</evidence>
<reference evidence="4" key="1">
    <citation type="submission" date="2023-07" db="EMBL/GenBank/DDBJ databases">
        <title>30 novel species of actinomycetes from the DSMZ collection.</title>
        <authorList>
            <person name="Nouioui I."/>
        </authorList>
    </citation>
    <scope>NUCLEOTIDE SEQUENCE [LARGE SCALE GENOMIC DNA]</scope>
    <source>
        <strain evidence="4">DSM 41982</strain>
    </source>
</reference>
<dbReference type="EMBL" id="JAVRER010000006">
    <property type="protein sequence ID" value="MDT0415023.1"/>
    <property type="molecule type" value="Genomic_DNA"/>
</dbReference>
<feature type="domain" description="HTH luxR-type" evidence="2">
    <location>
        <begin position="130"/>
        <end position="195"/>
    </location>
</feature>
<protein>
    <submittedName>
        <fullName evidence="3">Response regulator transcription factor</fullName>
    </submittedName>
</protein>
<dbReference type="AlphaFoldDB" id="A0ABD5E0T1"/>
<dbReference type="PROSITE" id="PS00622">
    <property type="entry name" value="HTH_LUXR_1"/>
    <property type="match status" value="1"/>
</dbReference>
<dbReference type="Pfam" id="PF00196">
    <property type="entry name" value="GerE"/>
    <property type="match status" value="1"/>
</dbReference>
<dbReference type="InterPro" id="IPR039420">
    <property type="entry name" value="WalR-like"/>
</dbReference>
<dbReference type="SUPFAM" id="SSF46894">
    <property type="entry name" value="C-terminal effector domain of the bipartite response regulators"/>
    <property type="match status" value="1"/>
</dbReference>
<dbReference type="InterPro" id="IPR000792">
    <property type="entry name" value="Tscrpt_reg_LuxR_C"/>
</dbReference>
<dbReference type="PANTHER" id="PTHR43214">
    <property type="entry name" value="TWO-COMPONENT RESPONSE REGULATOR"/>
    <property type="match status" value="1"/>
</dbReference>
<sequence length="197" mass="20422">MHEIPLWRVALRALLTAGTDLHVETAGPGEVGRAAGTCPPDVYVLDLDCPGSLGLLTEIEALRSGRAAEDAGSLVILTKGERPGDLRRAFHAGAGGYVDKYGETGDLAAVVRKVAAGGRHLDETLAFGLLRVAESPLSDRELSVLGLAAEGESVAGIAGGLHLAAGTVRNYLAAAIRKTGARNRLDAIRLAKEAGWL</sequence>
<dbReference type="SUPFAM" id="SSF52172">
    <property type="entry name" value="CheY-like"/>
    <property type="match status" value="1"/>
</dbReference>
<dbReference type="InterPro" id="IPR036388">
    <property type="entry name" value="WH-like_DNA-bd_sf"/>
</dbReference>
<dbReference type="Proteomes" id="UP001183607">
    <property type="component" value="Unassembled WGS sequence"/>
</dbReference>
<organism evidence="3 4">
    <name type="scientific">Streptomyces evansiae</name>
    <dbReference type="NCBI Taxonomy" id="3075535"/>
    <lineage>
        <taxon>Bacteria</taxon>
        <taxon>Bacillati</taxon>
        <taxon>Actinomycetota</taxon>
        <taxon>Actinomycetes</taxon>
        <taxon>Kitasatosporales</taxon>
        <taxon>Streptomycetaceae</taxon>
        <taxon>Streptomyces</taxon>
    </lineage>
</organism>
<dbReference type="InterPro" id="IPR016032">
    <property type="entry name" value="Sig_transdc_resp-reg_C-effctor"/>
</dbReference>
<dbReference type="PRINTS" id="PR00038">
    <property type="entry name" value="HTHLUXR"/>
</dbReference>
<dbReference type="PROSITE" id="PS50043">
    <property type="entry name" value="HTH_LUXR_2"/>
    <property type="match status" value="1"/>
</dbReference>
<dbReference type="GO" id="GO:0003677">
    <property type="term" value="F:DNA binding"/>
    <property type="evidence" value="ECO:0007669"/>
    <property type="project" value="UniProtKB-KW"/>
</dbReference>
<accession>A0ABD5E0T1</accession>
<evidence type="ECO:0000259" key="2">
    <source>
        <dbReference type="PROSITE" id="PS50043"/>
    </source>
</evidence>
<name>A0ABD5E0T1_9ACTN</name>